<dbReference type="GO" id="GO:0071014">
    <property type="term" value="C:post-mRNA release spliceosomal complex"/>
    <property type="evidence" value="ECO:0007669"/>
    <property type="project" value="TreeGrafter"/>
</dbReference>
<dbReference type="OrthoDB" id="444325at2759"/>
<accession>A0A316U5Q0</accession>
<dbReference type="RefSeq" id="XP_025345445.1">
    <property type="nucleotide sequence ID" value="XM_025495549.1"/>
</dbReference>
<dbReference type="Gene3D" id="3.30.428.10">
    <property type="entry name" value="HIT-like"/>
    <property type="match status" value="1"/>
</dbReference>
<feature type="compositionally biased region" description="Basic and acidic residues" evidence="1">
    <location>
        <begin position="482"/>
        <end position="491"/>
    </location>
</feature>
<protein>
    <recommendedName>
        <fullName evidence="2">Cwf19-like C-terminal domain-containing protein</fullName>
    </recommendedName>
</protein>
<proteinExistence type="predicted"/>
<dbReference type="Pfam" id="PF04677">
    <property type="entry name" value="CwfJ_C_1"/>
    <property type="match status" value="1"/>
</dbReference>
<sequence length="825" mass="89516">MASATASTSSAVAAATGPATSMKILTIGPPHGQVASLISKASAIESKHGPFDALFVVGDFFQSFDSINAEEQALLDGTSKLPIRTLICQARRRPPPEVRDRIASMQRVMAKRKQDEDQKPIKLADNLFWLGKDQVTWISKDVSKDEETGDVGGDAIVDEEQKGLRVAICGGKWDAAKWAAEIQGRVDGVDGIAREDPSSSSEIQEDNSDFLLPSSLERLYQHRAFQAKPLVPASAQAGTAQAEPQTLAAARAKMQAEQAGSSNSTIPNEPSIDLLLLPTWPAGVSLFSKAFPPAGVPEEARMWGLPPVAEVMRRAKPRYGFAIAPETDKNAEQVASKDASDATAKPDWQDTGVYWEREPYSSATDARPAQRGGSGANAVPVKSSTRTTRFISLANFANAKKVRWFVALNLPVGAAANAPPAQPAKGITQSPFGGDLRALPTSVTNDNAEKKRKVDEAVSEGDGLQSNVNFRWQQGGQKKQRRAEGAPRDDGAPPPEGYVCVVCGSKEHYVRLCPHKQQQQQQQQQRKDARNKSGAVNLGLPNRPEGAEEALGPMHRREPVQMVGPKDCWFCLSNEGCAKHLVVAIGEESYLALPKGQLPPSSSEASPVPGGGHVLIIPISHVPSVQSLDDAAAKERLAEEIERYLHALSQCYEAHGCILVAWSIVKLSNTRAGHMQVQVVPVPQARILAAGGDAQDFETYLRSEATKRGYKLEEVTDGPAAKRVGSAGADTEYFQLQIFPTSNLAQRIVYNLDLKSTPANRGIRFDYQFPRIVLASYLGVPDRADWRKCARSEKVEEVETRTFRDAFAEWMPSFGDDEDDSDDDE</sequence>
<feature type="domain" description="Cwf19-like C-terminal" evidence="2">
    <location>
        <begin position="561"/>
        <end position="687"/>
    </location>
</feature>
<reference evidence="3 4" key="1">
    <citation type="journal article" date="2018" name="Mol. Biol. Evol.">
        <title>Broad Genomic Sampling Reveals a Smut Pathogenic Ancestry of the Fungal Clade Ustilaginomycotina.</title>
        <authorList>
            <person name="Kijpornyongpan T."/>
            <person name="Mondo S.J."/>
            <person name="Barry K."/>
            <person name="Sandor L."/>
            <person name="Lee J."/>
            <person name="Lipzen A."/>
            <person name="Pangilinan J."/>
            <person name="LaButti K."/>
            <person name="Hainaut M."/>
            <person name="Henrissat B."/>
            <person name="Grigoriev I.V."/>
            <person name="Spatafora J.W."/>
            <person name="Aime M.C."/>
        </authorList>
    </citation>
    <scope>NUCLEOTIDE SEQUENCE [LARGE SCALE GENOMIC DNA]</scope>
    <source>
        <strain evidence="3 4">MCA 4718</strain>
    </source>
</reference>
<keyword evidence="4" id="KW-1185">Reference proteome</keyword>
<dbReference type="InterPro" id="IPR006768">
    <property type="entry name" value="Cwf19-like_C_dom-1"/>
</dbReference>
<dbReference type="AlphaFoldDB" id="A0A316U5Q0"/>
<evidence type="ECO:0000313" key="4">
    <source>
        <dbReference type="Proteomes" id="UP000245942"/>
    </source>
</evidence>
<name>A0A316U5Q0_9BASI</name>
<evidence type="ECO:0000313" key="3">
    <source>
        <dbReference type="EMBL" id="PWN18285.1"/>
    </source>
</evidence>
<dbReference type="PANTHER" id="PTHR12072">
    <property type="entry name" value="CWF19, CELL CYCLE CONTROL PROTEIN"/>
    <property type="match status" value="1"/>
</dbReference>
<dbReference type="SUPFAM" id="SSF54197">
    <property type="entry name" value="HIT-like"/>
    <property type="match status" value="1"/>
</dbReference>
<dbReference type="STRING" id="1684307.A0A316U5Q0"/>
<dbReference type="EMBL" id="KZ819337">
    <property type="protein sequence ID" value="PWN18285.1"/>
    <property type="molecule type" value="Genomic_DNA"/>
</dbReference>
<feature type="region of interest" description="Disordered" evidence="1">
    <location>
        <begin position="330"/>
        <end position="384"/>
    </location>
</feature>
<dbReference type="InterPro" id="IPR036265">
    <property type="entry name" value="HIT-like_sf"/>
</dbReference>
<dbReference type="Proteomes" id="UP000245942">
    <property type="component" value="Unassembled WGS sequence"/>
</dbReference>
<evidence type="ECO:0000259" key="2">
    <source>
        <dbReference type="Pfam" id="PF04677"/>
    </source>
</evidence>
<gene>
    <name evidence="3" type="ORF">BCV69DRAFT_80660</name>
</gene>
<feature type="compositionally biased region" description="Basic and acidic residues" evidence="1">
    <location>
        <begin position="447"/>
        <end position="456"/>
    </location>
</feature>
<feature type="region of interest" description="Disordered" evidence="1">
    <location>
        <begin position="416"/>
        <end position="495"/>
    </location>
</feature>
<dbReference type="GeneID" id="37017283"/>
<dbReference type="GO" id="GO:0000398">
    <property type="term" value="P:mRNA splicing, via spliceosome"/>
    <property type="evidence" value="ECO:0007669"/>
    <property type="project" value="TreeGrafter"/>
</dbReference>
<organism evidence="3 4">
    <name type="scientific">Pseudomicrostroma glucosiphilum</name>
    <dbReference type="NCBI Taxonomy" id="1684307"/>
    <lineage>
        <taxon>Eukaryota</taxon>
        <taxon>Fungi</taxon>
        <taxon>Dikarya</taxon>
        <taxon>Basidiomycota</taxon>
        <taxon>Ustilaginomycotina</taxon>
        <taxon>Exobasidiomycetes</taxon>
        <taxon>Microstromatales</taxon>
        <taxon>Microstromatales incertae sedis</taxon>
        <taxon>Pseudomicrostroma</taxon>
    </lineage>
</organism>
<dbReference type="InterPro" id="IPR040194">
    <property type="entry name" value="Cwf19-like"/>
</dbReference>
<evidence type="ECO:0000256" key="1">
    <source>
        <dbReference type="SAM" id="MobiDB-lite"/>
    </source>
</evidence>
<feature type="region of interest" description="Disordered" evidence="1">
    <location>
        <begin position="514"/>
        <end position="545"/>
    </location>
</feature>
<dbReference type="GO" id="GO:0061632">
    <property type="term" value="F:RNA lariat debranching enzyme activator activity"/>
    <property type="evidence" value="ECO:0007669"/>
    <property type="project" value="TreeGrafter"/>
</dbReference>
<dbReference type="PANTHER" id="PTHR12072:SF4">
    <property type="entry name" value="CWF19-LIKE PROTEIN 1"/>
    <property type="match status" value="1"/>
</dbReference>